<dbReference type="STRING" id="486041.B0CNX8"/>
<reference evidence="2 3" key="1">
    <citation type="journal article" date="2008" name="Nature">
        <title>The genome of Laccaria bicolor provides insights into mycorrhizal symbiosis.</title>
        <authorList>
            <person name="Martin F."/>
            <person name="Aerts A."/>
            <person name="Ahren D."/>
            <person name="Brun A."/>
            <person name="Danchin E.G.J."/>
            <person name="Duchaussoy F."/>
            <person name="Gibon J."/>
            <person name="Kohler A."/>
            <person name="Lindquist E."/>
            <person name="Pereda V."/>
            <person name="Salamov A."/>
            <person name="Shapiro H.J."/>
            <person name="Wuyts J."/>
            <person name="Blaudez D."/>
            <person name="Buee M."/>
            <person name="Brokstein P."/>
            <person name="Canbaeck B."/>
            <person name="Cohen D."/>
            <person name="Courty P.E."/>
            <person name="Coutinho P.M."/>
            <person name="Delaruelle C."/>
            <person name="Detter J.C."/>
            <person name="Deveau A."/>
            <person name="DiFazio S."/>
            <person name="Duplessis S."/>
            <person name="Fraissinet-Tachet L."/>
            <person name="Lucic E."/>
            <person name="Frey-Klett P."/>
            <person name="Fourrey C."/>
            <person name="Feussner I."/>
            <person name="Gay G."/>
            <person name="Grimwood J."/>
            <person name="Hoegger P.J."/>
            <person name="Jain P."/>
            <person name="Kilaru S."/>
            <person name="Labbe J."/>
            <person name="Lin Y.C."/>
            <person name="Legue V."/>
            <person name="Le Tacon F."/>
            <person name="Marmeisse R."/>
            <person name="Melayah D."/>
            <person name="Montanini B."/>
            <person name="Muratet M."/>
            <person name="Nehls U."/>
            <person name="Niculita-Hirzel H."/>
            <person name="Oudot-Le Secq M.P."/>
            <person name="Peter M."/>
            <person name="Quesneville H."/>
            <person name="Rajashekar B."/>
            <person name="Reich M."/>
            <person name="Rouhier N."/>
            <person name="Schmutz J."/>
            <person name="Yin T."/>
            <person name="Chalot M."/>
            <person name="Henrissat B."/>
            <person name="Kuees U."/>
            <person name="Lucas S."/>
            <person name="Van de Peer Y."/>
            <person name="Podila G.K."/>
            <person name="Polle A."/>
            <person name="Pukkila P.J."/>
            <person name="Richardson P.M."/>
            <person name="Rouze P."/>
            <person name="Sanders I.R."/>
            <person name="Stajich J.E."/>
            <person name="Tunlid A."/>
            <person name="Tuskan G."/>
            <person name="Grigoriev I.V."/>
        </authorList>
    </citation>
    <scope>NUCLEOTIDE SEQUENCE [LARGE SCALE GENOMIC DNA]</scope>
    <source>
        <strain evidence="3">S238N-H82 / ATCC MYA-4686</strain>
    </source>
</reference>
<name>B0CNX8_LACBS</name>
<feature type="region of interest" description="Disordered" evidence="1">
    <location>
        <begin position="213"/>
        <end position="263"/>
    </location>
</feature>
<dbReference type="HOGENOM" id="CLU_530030_0_0_1"/>
<dbReference type="Proteomes" id="UP000001194">
    <property type="component" value="Unassembled WGS sequence"/>
</dbReference>
<dbReference type="RefSeq" id="XP_001873579.1">
    <property type="nucleotide sequence ID" value="XM_001873544.1"/>
</dbReference>
<evidence type="ECO:0000313" key="3">
    <source>
        <dbReference type="Proteomes" id="UP000001194"/>
    </source>
</evidence>
<feature type="region of interest" description="Disordered" evidence="1">
    <location>
        <begin position="1"/>
        <end position="79"/>
    </location>
</feature>
<dbReference type="GeneID" id="6068819"/>
<sequence>MAHTVTQTSPAKIRSAFIGNKKQALDAERATTPSPQPYNDESLITGEPVGSGHYVSCDEDIQSSGEEDEGDDQDSMNTDTANLANRLQNKERLSNLYSSLVDAEAFVQALATDGDIEEARGNQHITGCMARLSSALLGQPYGIIMDQQTALLQAVRDINTTIASLLEKVEDNGEKIDRIREETQHNFTTMTEQLRTIDLATTDTLSRVMTLEGNVDGPNLQNTQKTTSTSANASYATGPLIKPEGKADVTSETTKRSTNPQTAHHPCRLVIRFMPDGIKEEDRLDPLIVVNTINEALQGSQWLKAKDIRVVAATHNKQGNLIVSTRSDQLASDLLQYAGTFLPLISQGYKTDAREDKKWYKIQIDGVSTHTVMNPGYCRTLNSAKRVHDELMAFNTKYAQAAAHIVAPPQWLRTQEEREGTLRSSLVFAVDDEGTAKELLQGNTLAAFNRWCPLRVYQDRRKKRFIETNLDPTYVDASGSEHDNITLVNEQPSKKSDLANERKLHRENANPMRC</sequence>
<dbReference type="KEGG" id="lbc:LACBIDRAFT_321154"/>
<feature type="compositionally biased region" description="Acidic residues" evidence="1">
    <location>
        <begin position="57"/>
        <end position="74"/>
    </location>
</feature>
<feature type="compositionally biased region" description="Low complexity" evidence="1">
    <location>
        <begin position="226"/>
        <end position="237"/>
    </location>
</feature>
<feature type="compositionally biased region" description="Polar residues" evidence="1">
    <location>
        <begin position="1"/>
        <end position="10"/>
    </location>
</feature>
<dbReference type="EMBL" id="DS547091">
    <property type="protein sequence ID" value="EDR15371.1"/>
    <property type="molecule type" value="Genomic_DNA"/>
</dbReference>
<evidence type="ECO:0000313" key="2">
    <source>
        <dbReference type="EMBL" id="EDR15371.1"/>
    </source>
</evidence>
<proteinExistence type="predicted"/>
<accession>B0CNX8</accession>
<evidence type="ECO:0000256" key="1">
    <source>
        <dbReference type="SAM" id="MobiDB-lite"/>
    </source>
</evidence>
<protein>
    <submittedName>
        <fullName evidence="2">Predicted protein</fullName>
    </submittedName>
</protein>
<organism evidence="3">
    <name type="scientific">Laccaria bicolor (strain S238N-H82 / ATCC MYA-4686)</name>
    <name type="common">Bicoloured deceiver</name>
    <name type="synonym">Laccaria laccata var. bicolor</name>
    <dbReference type="NCBI Taxonomy" id="486041"/>
    <lineage>
        <taxon>Eukaryota</taxon>
        <taxon>Fungi</taxon>
        <taxon>Dikarya</taxon>
        <taxon>Basidiomycota</taxon>
        <taxon>Agaricomycotina</taxon>
        <taxon>Agaricomycetes</taxon>
        <taxon>Agaricomycetidae</taxon>
        <taxon>Agaricales</taxon>
        <taxon>Agaricineae</taxon>
        <taxon>Hydnangiaceae</taxon>
        <taxon>Laccaria</taxon>
    </lineage>
</organism>
<dbReference type="AlphaFoldDB" id="B0CNX8"/>
<feature type="compositionally biased region" description="Basic and acidic residues" evidence="1">
    <location>
        <begin position="243"/>
        <end position="255"/>
    </location>
</feature>
<keyword evidence="3" id="KW-1185">Reference proteome</keyword>
<gene>
    <name evidence="2" type="ORF">LACBIDRAFT_321154</name>
</gene>
<dbReference type="OrthoDB" id="2855870at2759"/>
<dbReference type="InParanoid" id="B0CNX8"/>